<keyword evidence="1 3" id="KW-0210">Decarboxylase</keyword>
<dbReference type="Proteomes" id="UP000800092">
    <property type="component" value="Unassembled WGS sequence"/>
</dbReference>
<keyword evidence="6" id="KW-1185">Reference proteome</keyword>
<evidence type="ECO:0000313" key="6">
    <source>
        <dbReference type="Proteomes" id="UP000800092"/>
    </source>
</evidence>
<evidence type="ECO:0000313" key="5">
    <source>
        <dbReference type="EMBL" id="KAF2234283.1"/>
    </source>
</evidence>
<dbReference type="PANTHER" id="PTHR21240">
    <property type="entry name" value="2-AMINO-3-CARBOXYLMUCONATE-6-SEMIALDEHYDE DECARBOXYLASE"/>
    <property type="match status" value="1"/>
</dbReference>
<proteinExistence type="inferred from homology"/>
<dbReference type="Pfam" id="PF04909">
    <property type="entry name" value="Amidohydro_2"/>
    <property type="match status" value="1"/>
</dbReference>
<reference evidence="5" key="1">
    <citation type="journal article" date="2020" name="Stud. Mycol.">
        <title>101 Dothideomycetes genomes: a test case for predicting lifestyles and emergence of pathogens.</title>
        <authorList>
            <person name="Haridas S."/>
            <person name="Albert R."/>
            <person name="Binder M."/>
            <person name="Bloem J."/>
            <person name="Labutti K."/>
            <person name="Salamov A."/>
            <person name="Andreopoulos B."/>
            <person name="Baker S."/>
            <person name="Barry K."/>
            <person name="Bills G."/>
            <person name="Bluhm B."/>
            <person name="Cannon C."/>
            <person name="Castanera R."/>
            <person name="Culley D."/>
            <person name="Daum C."/>
            <person name="Ezra D."/>
            <person name="Gonzalez J."/>
            <person name="Henrissat B."/>
            <person name="Kuo A."/>
            <person name="Liang C."/>
            <person name="Lipzen A."/>
            <person name="Lutzoni F."/>
            <person name="Magnuson J."/>
            <person name="Mondo S."/>
            <person name="Nolan M."/>
            <person name="Ohm R."/>
            <person name="Pangilinan J."/>
            <person name="Park H.-J."/>
            <person name="Ramirez L."/>
            <person name="Alfaro M."/>
            <person name="Sun H."/>
            <person name="Tritt A."/>
            <person name="Yoshinaga Y."/>
            <person name="Zwiers L.-H."/>
            <person name="Turgeon B."/>
            <person name="Goodwin S."/>
            <person name="Spatafora J."/>
            <person name="Crous P."/>
            <person name="Grigoriev I."/>
        </authorList>
    </citation>
    <scope>NUCLEOTIDE SEQUENCE</scope>
    <source>
        <strain evidence="5">Tuck. ex Michener</strain>
    </source>
</reference>
<dbReference type="OrthoDB" id="432010at2759"/>
<evidence type="ECO:0000256" key="2">
    <source>
        <dbReference type="ARBA" id="ARBA00023239"/>
    </source>
</evidence>
<dbReference type="EMBL" id="ML991800">
    <property type="protein sequence ID" value="KAF2234283.1"/>
    <property type="molecule type" value="Genomic_DNA"/>
</dbReference>
<dbReference type="AlphaFoldDB" id="A0A6A6H9S7"/>
<gene>
    <name evidence="5" type="ORF">EV356DRAFT_533090</name>
</gene>
<dbReference type="InterPro" id="IPR032465">
    <property type="entry name" value="ACMSD"/>
</dbReference>
<dbReference type="InterPro" id="IPR006680">
    <property type="entry name" value="Amidohydro-rel"/>
</dbReference>
<keyword evidence="2 3" id="KW-0456">Lyase</keyword>
<dbReference type="Gene3D" id="3.20.20.140">
    <property type="entry name" value="Metal-dependent hydrolases"/>
    <property type="match status" value="1"/>
</dbReference>
<dbReference type="GO" id="GO:0016831">
    <property type="term" value="F:carboxy-lyase activity"/>
    <property type="evidence" value="ECO:0007669"/>
    <property type="project" value="UniProtKB-KW"/>
</dbReference>
<organism evidence="5 6">
    <name type="scientific">Viridothelium virens</name>
    <name type="common">Speckled blister lichen</name>
    <name type="synonym">Trypethelium virens</name>
    <dbReference type="NCBI Taxonomy" id="1048519"/>
    <lineage>
        <taxon>Eukaryota</taxon>
        <taxon>Fungi</taxon>
        <taxon>Dikarya</taxon>
        <taxon>Ascomycota</taxon>
        <taxon>Pezizomycotina</taxon>
        <taxon>Dothideomycetes</taxon>
        <taxon>Dothideomycetes incertae sedis</taxon>
        <taxon>Trypetheliales</taxon>
        <taxon>Trypetheliaceae</taxon>
        <taxon>Viridothelium</taxon>
    </lineage>
</organism>
<dbReference type="InterPro" id="IPR032466">
    <property type="entry name" value="Metal_Hydrolase"/>
</dbReference>
<comment type="similarity">
    <text evidence="3">Belongs to the metallo-dependent hydrolases superfamily.</text>
</comment>
<dbReference type="GO" id="GO:0019748">
    <property type="term" value="P:secondary metabolic process"/>
    <property type="evidence" value="ECO:0007669"/>
    <property type="project" value="TreeGrafter"/>
</dbReference>
<sequence>MYPLITLEEHYLSNDVRKLREGSSSNPYNRFPPITTTQLLDLSDLRLKDMDAGSVSLQIVSHGPGNFPPELCHAGNDHLSAAIQQHPTRLAGWAMLPMSQPTQAADELTRCVQQLGFRGALIDNHLDGRFYDDASYWPVFARAHDLDVPLYLHPTFAPAALQPHYSGNFSDAAAFWMGHASWGWHSETALHLLRLWAAGVFDRFPRLKLVVGHMGEMLPFQLDRICGQARAWGTELRRDLRTVWEENVWVTTSGMFSLAPLACLLRVSPIEKIMYSVDYPFSTNEKGAAFVEEMDKSGLLTTKQMEMICYKNAENLLGVNAPKS</sequence>
<accession>A0A6A6H9S7</accession>
<protein>
    <submittedName>
        <fullName evidence="5">Putative 2-amino-3-carboxymuconate-6-semialdehyde decarboxylase</fullName>
    </submittedName>
</protein>
<dbReference type="PANTHER" id="PTHR21240:SF30">
    <property type="entry name" value="AMIDOHYDROLASE-RELATED DOMAIN-CONTAINING PROTEIN-RELATED"/>
    <property type="match status" value="1"/>
</dbReference>
<name>A0A6A6H9S7_VIRVR</name>
<dbReference type="SUPFAM" id="SSF51556">
    <property type="entry name" value="Metallo-dependent hydrolases"/>
    <property type="match status" value="1"/>
</dbReference>
<evidence type="ECO:0000256" key="3">
    <source>
        <dbReference type="RuleBase" id="RU366045"/>
    </source>
</evidence>
<evidence type="ECO:0000259" key="4">
    <source>
        <dbReference type="Pfam" id="PF04909"/>
    </source>
</evidence>
<dbReference type="GO" id="GO:0016787">
    <property type="term" value="F:hydrolase activity"/>
    <property type="evidence" value="ECO:0007669"/>
    <property type="project" value="InterPro"/>
</dbReference>
<feature type="domain" description="Amidohydrolase-related" evidence="4">
    <location>
        <begin position="58"/>
        <end position="318"/>
    </location>
</feature>
<evidence type="ECO:0000256" key="1">
    <source>
        <dbReference type="ARBA" id="ARBA00022793"/>
    </source>
</evidence>
<dbReference type="GO" id="GO:0005829">
    <property type="term" value="C:cytosol"/>
    <property type="evidence" value="ECO:0007669"/>
    <property type="project" value="TreeGrafter"/>
</dbReference>